<feature type="domain" description="RRM" evidence="11">
    <location>
        <begin position="34"/>
        <end position="114"/>
    </location>
</feature>
<comment type="caution">
    <text evidence="12">The sequence shown here is derived from an EMBL/GenBank/DDBJ whole genome shotgun (WGS) entry which is preliminary data.</text>
</comment>
<keyword evidence="3" id="KW-0507">mRNA processing</keyword>
<dbReference type="CDD" id="cd12345">
    <property type="entry name" value="RRM2_SECp43_like"/>
    <property type="match status" value="1"/>
</dbReference>
<dbReference type="PANTHER" id="PTHR47640">
    <property type="entry name" value="TRNA SELENOCYSTEINE 1-ASSOCIATED PROTEIN 1-RELATED-RELATED"/>
    <property type="match status" value="1"/>
</dbReference>
<dbReference type="FunFam" id="3.30.70.330:FF:000144">
    <property type="entry name" value="Polyadenylate-binding protein RBP47B"/>
    <property type="match status" value="1"/>
</dbReference>
<dbReference type="GO" id="GO:0006397">
    <property type="term" value="P:mRNA processing"/>
    <property type="evidence" value="ECO:0007669"/>
    <property type="project" value="UniProtKB-KW"/>
</dbReference>
<dbReference type="PROSITE" id="PS50102">
    <property type="entry name" value="RRM"/>
    <property type="match status" value="2"/>
</dbReference>
<keyword evidence="6" id="KW-0539">Nucleus</keyword>
<keyword evidence="13" id="KW-1185">Reference proteome</keyword>
<dbReference type="Proteomes" id="UP000825935">
    <property type="component" value="Chromosome 6"/>
</dbReference>
<dbReference type="SMART" id="SM00360">
    <property type="entry name" value="RRM"/>
    <property type="match status" value="2"/>
</dbReference>
<dbReference type="InterPro" id="IPR035979">
    <property type="entry name" value="RBD_domain_sf"/>
</dbReference>
<sequence length="360" mass="40731">MQAALQRQYELYQQKQQQQWQSAHHQPQTLEEVRTLWIGDLKYWMEENYIHSCFAHTNEVVSVKIIRNKLTGLPEGYGFIEFTSHAAAERVLHTYSGTQMPQTEQLFRLNWASFGMGDKRGEAGPDHSIFVGDLAPDVTDYVLQETFRLRYPSVRGAKVVMDAISQRSKGYGFVRFGDESEKNRAMTEMNGVYCSSRPMRISTATPRKAMATLQQTIVKDAYLSPAHTASPFTVQTWNENDPNNAAMLGAWGQDPTQWNNGYYAYGQGFEGYTYDGFAQDPSQYGYTGYHGYPGYPQQAEGEAVPVAVAEYPPVASEDEVFDPLAPVDIDKLNDRYISLHESSLLGCHLWLETSEHIVAN</sequence>
<keyword evidence="4" id="KW-0677">Repeat</keyword>
<evidence type="ECO:0000256" key="1">
    <source>
        <dbReference type="ARBA" id="ARBA00004123"/>
    </source>
</evidence>
<dbReference type="FunFam" id="3.30.70.330:FF:000103">
    <property type="entry name" value="Polyadenylate-binding protein RBP47B"/>
    <property type="match status" value="1"/>
</dbReference>
<dbReference type="EMBL" id="CM035411">
    <property type="protein sequence ID" value="KAH7434497.1"/>
    <property type="molecule type" value="Genomic_DNA"/>
</dbReference>
<dbReference type="SUPFAM" id="SSF54928">
    <property type="entry name" value="RNA-binding domain, RBD"/>
    <property type="match status" value="2"/>
</dbReference>
<dbReference type="CDD" id="cd12344">
    <property type="entry name" value="RRM1_SECp43_like"/>
    <property type="match status" value="1"/>
</dbReference>
<organism evidence="12 13">
    <name type="scientific">Ceratopteris richardii</name>
    <name type="common">Triangle waterfern</name>
    <dbReference type="NCBI Taxonomy" id="49495"/>
    <lineage>
        <taxon>Eukaryota</taxon>
        <taxon>Viridiplantae</taxon>
        <taxon>Streptophyta</taxon>
        <taxon>Embryophyta</taxon>
        <taxon>Tracheophyta</taxon>
        <taxon>Polypodiopsida</taxon>
        <taxon>Polypodiidae</taxon>
        <taxon>Polypodiales</taxon>
        <taxon>Pteridineae</taxon>
        <taxon>Pteridaceae</taxon>
        <taxon>Parkerioideae</taxon>
        <taxon>Ceratopteris</taxon>
    </lineage>
</organism>
<evidence type="ECO:0000256" key="6">
    <source>
        <dbReference type="ARBA" id="ARBA00023242"/>
    </source>
</evidence>
<gene>
    <name evidence="12" type="ORF">KP509_06G020000</name>
</gene>
<comment type="function">
    <text evidence="7">Heterogeneous nuclear ribonucleoprotein (hnRNP)-protein binding the poly(A) tail of mRNA and probably involved in some steps of pre-mRNA maturation.</text>
</comment>
<name>A0A8T2UEL7_CERRI</name>
<accession>A0A8T2UEL7</accession>
<dbReference type="InterPro" id="IPR012677">
    <property type="entry name" value="Nucleotide-bd_a/b_plait_sf"/>
</dbReference>
<evidence type="ECO:0000256" key="2">
    <source>
        <dbReference type="ARBA" id="ARBA00004463"/>
    </source>
</evidence>
<dbReference type="Gene3D" id="3.30.70.330">
    <property type="match status" value="2"/>
</dbReference>
<comment type="subunit">
    <text evidence="9">Interacts with the poly(A) tail of mRNA in nucleus.</text>
</comment>
<evidence type="ECO:0000313" key="13">
    <source>
        <dbReference type="Proteomes" id="UP000825935"/>
    </source>
</evidence>
<evidence type="ECO:0000256" key="8">
    <source>
        <dbReference type="ARBA" id="ARBA00061069"/>
    </source>
</evidence>
<evidence type="ECO:0000256" key="3">
    <source>
        <dbReference type="ARBA" id="ARBA00022664"/>
    </source>
</evidence>
<proteinExistence type="inferred from homology"/>
<comment type="subcellular location">
    <subcellularLocation>
        <location evidence="2">Cytoplasmic granule</location>
    </subcellularLocation>
    <subcellularLocation>
        <location evidence="1">Nucleus</location>
    </subcellularLocation>
</comment>
<dbReference type="GO" id="GO:0003729">
    <property type="term" value="F:mRNA binding"/>
    <property type="evidence" value="ECO:0007669"/>
    <property type="project" value="InterPro"/>
</dbReference>
<evidence type="ECO:0000256" key="9">
    <source>
        <dbReference type="ARBA" id="ARBA00063471"/>
    </source>
</evidence>
<dbReference type="GO" id="GO:0005829">
    <property type="term" value="C:cytosol"/>
    <property type="evidence" value="ECO:0007669"/>
    <property type="project" value="TreeGrafter"/>
</dbReference>
<feature type="domain" description="RRM" evidence="11">
    <location>
        <begin position="127"/>
        <end position="206"/>
    </location>
</feature>
<dbReference type="PANTHER" id="PTHR47640:SF10">
    <property type="entry name" value="TRNA SELENOCYSTEINE 1-ASSOCIATED PROTEIN 1-RELATED"/>
    <property type="match status" value="1"/>
</dbReference>
<reference evidence="12" key="1">
    <citation type="submission" date="2021-08" db="EMBL/GenBank/DDBJ databases">
        <title>WGS assembly of Ceratopteris richardii.</title>
        <authorList>
            <person name="Marchant D.B."/>
            <person name="Chen G."/>
            <person name="Jenkins J."/>
            <person name="Shu S."/>
            <person name="Leebens-Mack J."/>
            <person name="Grimwood J."/>
            <person name="Schmutz J."/>
            <person name="Soltis P."/>
            <person name="Soltis D."/>
            <person name="Chen Z.-H."/>
        </authorList>
    </citation>
    <scope>NUCLEOTIDE SEQUENCE</scope>
    <source>
        <strain evidence="12">Whitten #5841</strain>
        <tissue evidence="12">Leaf</tissue>
    </source>
</reference>
<evidence type="ECO:0000256" key="7">
    <source>
        <dbReference type="ARBA" id="ARBA00057395"/>
    </source>
</evidence>
<evidence type="ECO:0000256" key="5">
    <source>
        <dbReference type="ARBA" id="ARBA00022884"/>
    </source>
</evidence>
<comment type="similarity">
    <text evidence="8">Belongs to the polyadenylate-binding RBP47 family.</text>
</comment>
<dbReference type="InterPro" id="IPR050825">
    <property type="entry name" value="RBM42_RBP45_47-like"/>
</dbReference>
<protein>
    <recommendedName>
        <fullName evidence="11">RRM domain-containing protein</fullName>
    </recommendedName>
</protein>
<dbReference type="OrthoDB" id="446113at2759"/>
<dbReference type="Pfam" id="PF00076">
    <property type="entry name" value="RRM_1"/>
    <property type="match status" value="2"/>
</dbReference>
<evidence type="ECO:0000259" key="11">
    <source>
        <dbReference type="PROSITE" id="PS50102"/>
    </source>
</evidence>
<evidence type="ECO:0000256" key="10">
    <source>
        <dbReference type="PROSITE-ProRule" id="PRU00176"/>
    </source>
</evidence>
<evidence type="ECO:0000313" key="12">
    <source>
        <dbReference type="EMBL" id="KAH7434497.1"/>
    </source>
</evidence>
<dbReference type="GO" id="GO:0005634">
    <property type="term" value="C:nucleus"/>
    <property type="evidence" value="ECO:0007669"/>
    <property type="project" value="UniProtKB-SubCell"/>
</dbReference>
<dbReference type="AlphaFoldDB" id="A0A8T2UEL7"/>
<dbReference type="OMA" id="ENAIVHI"/>
<evidence type="ECO:0000256" key="4">
    <source>
        <dbReference type="ARBA" id="ARBA00022737"/>
    </source>
</evidence>
<keyword evidence="5 10" id="KW-0694">RNA-binding</keyword>
<dbReference type="InterPro" id="IPR000504">
    <property type="entry name" value="RRM_dom"/>
</dbReference>